<dbReference type="InterPro" id="IPR051167">
    <property type="entry name" value="Prolyl_oligopep/macrocyclase"/>
</dbReference>
<feature type="domain" description="Peptidase S9 prolyl oligopeptidase catalytic" evidence="8">
    <location>
        <begin position="569"/>
        <end position="791"/>
    </location>
</feature>
<dbReference type="FunFam" id="2.130.10.120:FF:000001">
    <property type="entry name" value="Prolyl endopeptidase"/>
    <property type="match status" value="1"/>
</dbReference>
<dbReference type="EMBL" id="HBIP01018602">
    <property type="protein sequence ID" value="CAE0495920.1"/>
    <property type="molecule type" value="Transcribed_RNA"/>
</dbReference>
<dbReference type="Gene3D" id="3.40.50.1820">
    <property type="entry name" value="alpha/beta hydrolase"/>
    <property type="match status" value="1"/>
</dbReference>
<evidence type="ECO:0000256" key="1">
    <source>
        <dbReference type="ARBA" id="ARBA00001070"/>
    </source>
</evidence>
<dbReference type="AlphaFoldDB" id="A0A6S8K7V0"/>
<evidence type="ECO:0000256" key="4">
    <source>
        <dbReference type="ARBA" id="ARBA00022801"/>
    </source>
</evidence>
<dbReference type="SMR" id="A0A6S8K7V0"/>
<dbReference type="SUPFAM" id="SSF50993">
    <property type="entry name" value="Peptidase/esterase 'gauge' domain"/>
    <property type="match status" value="1"/>
</dbReference>
<reference evidence="11" key="1">
    <citation type="submission" date="2021-01" db="EMBL/GenBank/DDBJ databases">
        <authorList>
            <person name="Corre E."/>
            <person name="Pelletier E."/>
            <person name="Niang G."/>
            <person name="Scheremetjew M."/>
            <person name="Finn R."/>
            <person name="Kale V."/>
            <person name="Holt S."/>
            <person name="Cochrane G."/>
            <person name="Meng A."/>
            <person name="Brown T."/>
            <person name="Cohen L."/>
        </authorList>
    </citation>
    <scope>NUCLEOTIDE SEQUENCE</scope>
    <source>
        <strain evidence="11">CCMP1320</strain>
    </source>
</reference>
<dbReference type="InterPro" id="IPR002470">
    <property type="entry name" value="Peptidase_S9A"/>
</dbReference>
<protein>
    <recommendedName>
        <fullName evidence="6">Prolyl endopeptidase</fullName>
        <ecNumber evidence="6">3.4.21.-</ecNumber>
    </recommendedName>
</protein>
<proteinExistence type="inferred from homology"/>
<evidence type="ECO:0000313" key="12">
    <source>
        <dbReference type="EMBL" id="CAE0495919.1"/>
    </source>
</evidence>
<keyword evidence="4 6" id="KW-0378">Hydrolase</keyword>
<dbReference type="PRINTS" id="PR00862">
    <property type="entry name" value="PROLIGOPTASE"/>
</dbReference>
<dbReference type="Gene3D" id="2.130.10.120">
    <property type="entry name" value="Prolyl oligopeptidase, N-terminal domain"/>
    <property type="match status" value="1"/>
</dbReference>
<dbReference type="FunFam" id="3.40.50.1820:FF:000005">
    <property type="entry name" value="Prolyl endopeptidase"/>
    <property type="match status" value="1"/>
</dbReference>
<feature type="region of interest" description="Disordered" evidence="7">
    <location>
        <begin position="797"/>
        <end position="817"/>
    </location>
</feature>
<dbReference type="Pfam" id="PF02897">
    <property type="entry name" value="Peptidase_S9_N"/>
    <property type="match status" value="1"/>
</dbReference>
<feature type="domain" description="Peptidase S9A N-terminal" evidence="9">
    <location>
        <begin position="66"/>
        <end position="496"/>
    </location>
</feature>
<name>A0A6S8K7V0_DUNTE</name>
<dbReference type="InterPro" id="IPR001375">
    <property type="entry name" value="Peptidase_S9_cat"/>
</dbReference>
<dbReference type="GO" id="GO:0004252">
    <property type="term" value="F:serine-type endopeptidase activity"/>
    <property type="evidence" value="ECO:0007669"/>
    <property type="project" value="UniProtKB-UniRule"/>
</dbReference>
<keyword evidence="3 6" id="KW-0645">Protease</keyword>
<dbReference type="Pfam" id="PF00326">
    <property type="entry name" value="Peptidase_S9"/>
    <property type="match status" value="1"/>
</dbReference>
<evidence type="ECO:0000256" key="7">
    <source>
        <dbReference type="SAM" id="MobiDB-lite"/>
    </source>
</evidence>
<dbReference type="EC" id="3.4.21.-" evidence="6"/>
<evidence type="ECO:0000313" key="11">
    <source>
        <dbReference type="EMBL" id="CAE0495918.1"/>
    </source>
</evidence>
<keyword evidence="5 6" id="KW-0720">Serine protease</keyword>
<organism evidence="11">
    <name type="scientific">Dunaliella tertiolecta</name>
    <name type="common">Green alga</name>
    <dbReference type="NCBI Taxonomy" id="3047"/>
    <lineage>
        <taxon>Eukaryota</taxon>
        <taxon>Viridiplantae</taxon>
        <taxon>Chlorophyta</taxon>
        <taxon>core chlorophytes</taxon>
        <taxon>Chlorophyceae</taxon>
        <taxon>CS clade</taxon>
        <taxon>Chlamydomonadales</taxon>
        <taxon>Dunaliellaceae</taxon>
        <taxon>Dunaliella</taxon>
    </lineage>
</organism>
<dbReference type="InterPro" id="IPR029058">
    <property type="entry name" value="AB_hydrolase_fold"/>
</dbReference>
<dbReference type="EMBL" id="HBIP01018600">
    <property type="protein sequence ID" value="CAE0495918.1"/>
    <property type="molecule type" value="Transcribed_RNA"/>
</dbReference>
<dbReference type="EMBL" id="HBIP01018601">
    <property type="protein sequence ID" value="CAE0495919.1"/>
    <property type="molecule type" value="Transcribed_RNA"/>
</dbReference>
<evidence type="ECO:0000313" key="13">
    <source>
        <dbReference type="EMBL" id="CAE0495920.1"/>
    </source>
</evidence>
<evidence type="ECO:0000313" key="10">
    <source>
        <dbReference type="EMBL" id="CAE0495917.1"/>
    </source>
</evidence>
<evidence type="ECO:0000256" key="2">
    <source>
        <dbReference type="ARBA" id="ARBA00005228"/>
    </source>
</evidence>
<evidence type="ECO:0000256" key="6">
    <source>
        <dbReference type="RuleBase" id="RU368024"/>
    </source>
</evidence>
<evidence type="ECO:0000256" key="3">
    <source>
        <dbReference type="ARBA" id="ARBA00022670"/>
    </source>
</evidence>
<comment type="similarity">
    <text evidence="2 6">Belongs to the peptidase S9A family.</text>
</comment>
<evidence type="ECO:0000259" key="8">
    <source>
        <dbReference type="Pfam" id="PF00326"/>
    </source>
</evidence>
<evidence type="ECO:0000259" key="9">
    <source>
        <dbReference type="Pfam" id="PF02897"/>
    </source>
</evidence>
<dbReference type="PANTHER" id="PTHR42881">
    <property type="entry name" value="PROLYL ENDOPEPTIDASE"/>
    <property type="match status" value="1"/>
</dbReference>
<sequence length="817" mass="90243">MVKRALISLGAGVGISAMGAGVWLGLRNRVVAIPPLFKRKARPMITRPAALGAPQTGLVLSPKEYPIVRRDESVVDNLHGVKVADPYRFLEDPDSPETRAFVDAQNELTAKVLPQCETRENFKELFTSLYDYAKQGTPFKCGDRYYYFYNSGLQQQYVLYSQQNLDSPAKVLLDPNTLSKDGTIALKDTEFSEDGRLMAYQLSSGGSDWAWIQVMSISPDGEPNVLPDKLELVKFSSLAWTHDHKGFFYNRFPKGGKEGQELGTETNINTNQLLCYHKVGTPQSEDPIVWHTPAQPEWMTGASLSDDGRYVLLYVSEGCQPANRLFIVDTHELTERTPDGLIDWKAYDVNTGRKKLPVKKLVDNFDASYSYVANEGTTFYFKTNLKAPRYKIVKTDVARPTPPSSWQDLVPEHEKDVLKGALALKGDALVTRYLRDVRGELQLRSLSTGALQQEFELESVGSVTGVSGQRKESEFFFSFTSFVEPGATYRVDLSAPTGTKHVPTLFKRTELKVPHNPADYETKQVFVPSKDGTRIPMFITHKKGLKLDGSLPTLLYGYGGFNISLEPGFSATRLTFMRGYNGVYAQASIRGGGEYGVGWRDAGSLQHKQNCFDDFQACAEHLIAAGYASPATLTIQGGSNGGLLVAACANQRPDLYACVLGQVGVMDMLRFHKFTIGHAWQSDFGSPDKAKEFEYILPYSPLHNVRVPEGGSRQYPAVLLTTGDHDDRVVPLHSYKLIAELQHTLGGPESAQRNPLIIRIDVRSGHGAGKPTKKIIEEAADSFGFAAKCMRAKWVDAPLPKPDQPEAATPTPASANA</sequence>
<dbReference type="PANTHER" id="PTHR42881:SF2">
    <property type="entry name" value="PROLYL ENDOPEPTIDASE"/>
    <property type="match status" value="1"/>
</dbReference>
<comment type="catalytic activity">
    <reaction evidence="1">
        <text>Hydrolysis of Pro-|-Xaa &gt;&gt; Ala-|-Xaa in oligopeptides.</text>
        <dbReference type="EC" id="3.4.21.26"/>
    </reaction>
</comment>
<dbReference type="GO" id="GO:0070012">
    <property type="term" value="F:oligopeptidase activity"/>
    <property type="evidence" value="ECO:0007669"/>
    <property type="project" value="TreeGrafter"/>
</dbReference>
<dbReference type="GO" id="GO:0006508">
    <property type="term" value="P:proteolysis"/>
    <property type="evidence" value="ECO:0007669"/>
    <property type="project" value="UniProtKB-KW"/>
</dbReference>
<accession>A0A6S8K7V0</accession>
<dbReference type="SUPFAM" id="SSF53474">
    <property type="entry name" value="alpha/beta-Hydrolases"/>
    <property type="match status" value="1"/>
</dbReference>
<evidence type="ECO:0000256" key="5">
    <source>
        <dbReference type="ARBA" id="ARBA00022825"/>
    </source>
</evidence>
<dbReference type="EMBL" id="HBIP01018599">
    <property type="protein sequence ID" value="CAE0495917.1"/>
    <property type="molecule type" value="Transcribed_RNA"/>
</dbReference>
<dbReference type="InterPro" id="IPR023302">
    <property type="entry name" value="Pept_S9A_N"/>
</dbReference>
<gene>
    <name evidence="10" type="ORF">DTER00134_LOCUS10990</name>
    <name evidence="11" type="ORF">DTER00134_LOCUS10991</name>
    <name evidence="12" type="ORF">DTER00134_LOCUS10992</name>
    <name evidence="13" type="ORF">DTER00134_LOCUS10993</name>
</gene>
<dbReference type="GO" id="GO:0005829">
    <property type="term" value="C:cytosol"/>
    <property type="evidence" value="ECO:0007669"/>
    <property type="project" value="TreeGrafter"/>
</dbReference>